<dbReference type="EMBL" id="JAAIKC010000003">
    <property type="protein sequence ID" value="NEW06816.1"/>
    <property type="molecule type" value="Genomic_DNA"/>
</dbReference>
<protein>
    <submittedName>
        <fullName evidence="1">Uncharacterized protein</fullName>
    </submittedName>
</protein>
<name>A0A6G3ZX69_9BACL</name>
<accession>A0A6G3ZX69</accession>
<sequence>MDDTMFASEFNAQNDVLKIFDSDCFFDLDEDEIHELEAMAEVDFYTVPSEASYLN</sequence>
<reference evidence="1" key="1">
    <citation type="submission" date="2020-02" db="EMBL/GenBank/DDBJ databases">
        <authorList>
            <person name="Shen X.-R."/>
            <person name="Zhang Y.-X."/>
        </authorList>
    </citation>
    <scope>NUCLEOTIDE SEQUENCE</scope>
    <source>
        <strain evidence="1">SYP-B3998</strain>
    </source>
</reference>
<proteinExistence type="predicted"/>
<gene>
    <name evidence="1" type="ORF">GK047_12420</name>
</gene>
<dbReference type="AlphaFoldDB" id="A0A6G3ZX69"/>
<comment type="caution">
    <text evidence="1">The sequence shown here is derived from an EMBL/GenBank/DDBJ whole genome shotgun (WGS) entry which is preliminary data.</text>
</comment>
<dbReference type="RefSeq" id="WP_163946495.1">
    <property type="nucleotide sequence ID" value="NZ_JAAIKC010000003.1"/>
</dbReference>
<organism evidence="1">
    <name type="scientific">Paenibacillus sp. SYP-B3998</name>
    <dbReference type="NCBI Taxonomy" id="2678564"/>
    <lineage>
        <taxon>Bacteria</taxon>
        <taxon>Bacillati</taxon>
        <taxon>Bacillota</taxon>
        <taxon>Bacilli</taxon>
        <taxon>Bacillales</taxon>
        <taxon>Paenibacillaceae</taxon>
        <taxon>Paenibacillus</taxon>
    </lineage>
</organism>
<evidence type="ECO:0000313" key="1">
    <source>
        <dbReference type="EMBL" id="NEW06816.1"/>
    </source>
</evidence>